<dbReference type="OrthoDB" id="9771846at2"/>
<protein>
    <submittedName>
        <fullName evidence="5">Glycosyltransferase</fullName>
    </submittedName>
</protein>
<name>A0A4R5LYE3_9BURK</name>
<dbReference type="GO" id="GO:0016757">
    <property type="term" value="F:glycosyltransferase activity"/>
    <property type="evidence" value="ECO:0007669"/>
    <property type="project" value="UniProtKB-KW"/>
</dbReference>
<keyword evidence="6" id="KW-1185">Reference proteome</keyword>
<reference evidence="5 6" key="1">
    <citation type="submission" date="2019-03" db="EMBL/GenBank/DDBJ databases">
        <title>Paraburkholderia sp. 4M-K11, isolated from subtropical forest soil.</title>
        <authorList>
            <person name="Gao Z.-H."/>
            <person name="Qiu L.-H."/>
        </authorList>
    </citation>
    <scope>NUCLEOTIDE SEQUENCE [LARGE SCALE GENOMIC DNA]</scope>
    <source>
        <strain evidence="5 6">4M-K11</strain>
    </source>
</reference>
<dbReference type="PANTHER" id="PTHR43179">
    <property type="entry name" value="RHAMNOSYLTRANSFERASE WBBL"/>
    <property type="match status" value="1"/>
</dbReference>
<comment type="caution">
    <text evidence="5">The sequence shown here is derived from an EMBL/GenBank/DDBJ whole genome shotgun (WGS) entry which is preliminary data.</text>
</comment>
<evidence type="ECO:0000259" key="4">
    <source>
        <dbReference type="Pfam" id="PF00535"/>
    </source>
</evidence>
<dbReference type="PANTHER" id="PTHR43179:SF12">
    <property type="entry name" value="GALACTOFURANOSYLTRANSFERASE GLFT2"/>
    <property type="match status" value="1"/>
</dbReference>
<sequence length="285" mass="31478">MNVAAVVVTHNRPELLANALKALSAQTCALQSLIVVDNASAPETAQVLRGFVQVDVLRLEQNVGGAGGFAAGVEHAMRQGADWMLLLDDDAMAAPDLVEQLLAALPEMRAQRVGALCTAVVEFGRLAVMHRRYFDPKTLREPAVASERYGEPFVKVDTASFVGFLLNTEAVREIGLPNASFFLAYDDTEYSLRLGSAGWSIWLVPKASVTHLRNAKGRLRDGPYGMKHYYNLRNQLAVFRHYGSAPGWRLWWPIVSHGMIAARDLSVASLRTWIKAVRDSRRVHI</sequence>
<dbReference type="InterPro" id="IPR001173">
    <property type="entry name" value="Glyco_trans_2-like"/>
</dbReference>
<keyword evidence="2" id="KW-0328">Glycosyltransferase</keyword>
<dbReference type="Gene3D" id="3.90.550.10">
    <property type="entry name" value="Spore Coat Polysaccharide Biosynthesis Protein SpsA, Chain A"/>
    <property type="match status" value="1"/>
</dbReference>
<keyword evidence="3 5" id="KW-0808">Transferase</keyword>
<evidence type="ECO:0000256" key="2">
    <source>
        <dbReference type="ARBA" id="ARBA00022676"/>
    </source>
</evidence>
<dbReference type="InterPro" id="IPR029044">
    <property type="entry name" value="Nucleotide-diphossugar_trans"/>
</dbReference>
<gene>
    <name evidence="5" type="ORF">EYW47_37805</name>
</gene>
<proteinExistence type="inferred from homology"/>
<dbReference type="RefSeq" id="WP_133199912.1">
    <property type="nucleotide sequence ID" value="NZ_JBHUCW010000013.1"/>
</dbReference>
<evidence type="ECO:0000256" key="1">
    <source>
        <dbReference type="ARBA" id="ARBA00006739"/>
    </source>
</evidence>
<comment type="similarity">
    <text evidence="1">Belongs to the glycosyltransferase 2 family.</text>
</comment>
<dbReference type="Pfam" id="PF00535">
    <property type="entry name" value="Glycos_transf_2"/>
    <property type="match status" value="1"/>
</dbReference>
<dbReference type="EMBL" id="SMRP01000044">
    <property type="protein sequence ID" value="TDG17403.1"/>
    <property type="molecule type" value="Genomic_DNA"/>
</dbReference>
<organism evidence="5 6">
    <name type="scientific">Paraburkholderia silviterrae</name>
    <dbReference type="NCBI Taxonomy" id="2528715"/>
    <lineage>
        <taxon>Bacteria</taxon>
        <taxon>Pseudomonadati</taxon>
        <taxon>Pseudomonadota</taxon>
        <taxon>Betaproteobacteria</taxon>
        <taxon>Burkholderiales</taxon>
        <taxon>Burkholderiaceae</taxon>
        <taxon>Paraburkholderia</taxon>
    </lineage>
</organism>
<feature type="domain" description="Glycosyltransferase 2-like" evidence="4">
    <location>
        <begin position="6"/>
        <end position="154"/>
    </location>
</feature>
<dbReference type="Proteomes" id="UP000295722">
    <property type="component" value="Unassembled WGS sequence"/>
</dbReference>
<dbReference type="SUPFAM" id="SSF53448">
    <property type="entry name" value="Nucleotide-diphospho-sugar transferases"/>
    <property type="match status" value="1"/>
</dbReference>
<accession>A0A4R5LYE3</accession>
<evidence type="ECO:0000256" key="3">
    <source>
        <dbReference type="ARBA" id="ARBA00022679"/>
    </source>
</evidence>
<dbReference type="AlphaFoldDB" id="A0A4R5LYE3"/>
<evidence type="ECO:0000313" key="5">
    <source>
        <dbReference type="EMBL" id="TDG17403.1"/>
    </source>
</evidence>
<evidence type="ECO:0000313" key="6">
    <source>
        <dbReference type="Proteomes" id="UP000295722"/>
    </source>
</evidence>